<organism evidence="1">
    <name type="scientific">Arundo donax</name>
    <name type="common">Giant reed</name>
    <name type="synonym">Donax arundinaceus</name>
    <dbReference type="NCBI Taxonomy" id="35708"/>
    <lineage>
        <taxon>Eukaryota</taxon>
        <taxon>Viridiplantae</taxon>
        <taxon>Streptophyta</taxon>
        <taxon>Embryophyta</taxon>
        <taxon>Tracheophyta</taxon>
        <taxon>Spermatophyta</taxon>
        <taxon>Magnoliopsida</taxon>
        <taxon>Liliopsida</taxon>
        <taxon>Poales</taxon>
        <taxon>Poaceae</taxon>
        <taxon>PACMAD clade</taxon>
        <taxon>Arundinoideae</taxon>
        <taxon>Arundineae</taxon>
        <taxon>Arundo</taxon>
    </lineage>
</organism>
<accession>A0A0A9BAR8</accession>
<evidence type="ECO:0000313" key="1">
    <source>
        <dbReference type="EMBL" id="JAD59258.1"/>
    </source>
</evidence>
<sequence>MTVALHSICFPVLSSDNLILLLTRMLNVP</sequence>
<protein>
    <submittedName>
        <fullName evidence="1">Uncharacterized protein</fullName>
    </submittedName>
</protein>
<proteinExistence type="predicted"/>
<reference evidence="1" key="2">
    <citation type="journal article" date="2015" name="Data Brief">
        <title>Shoot transcriptome of the giant reed, Arundo donax.</title>
        <authorList>
            <person name="Barrero R.A."/>
            <person name="Guerrero F.D."/>
            <person name="Moolhuijzen P."/>
            <person name="Goolsby J.A."/>
            <person name="Tidwell J."/>
            <person name="Bellgard S.E."/>
            <person name="Bellgard M.I."/>
        </authorList>
    </citation>
    <scope>NUCLEOTIDE SEQUENCE</scope>
    <source>
        <tissue evidence="1">Shoot tissue taken approximately 20 cm above the soil surface</tissue>
    </source>
</reference>
<dbReference type="AlphaFoldDB" id="A0A0A9BAR8"/>
<name>A0A0A9BAR8_ARUDO</name>
<dbReference type="EMBL" id="GBRH01238637">
    <property type="protein sequence ID" value="JAD59258.1"/>
    <property type="molecule type" value="Transcribed_RNA"/>
</dbReference>
<reference evidence="1" key="1">
    <citation type="submission" date="2014-09" db="EMBL/GenBank/DDBJ databases">
        <authorList>
            <person name="Magalhaes I.L.F."/>
            <person name="Oliveira U."/>
            <person name="Santos F.R."/>
            <person name="Vidigal T.H.D.A."/>
            <person name="Brescovit A.D."/>
            <person name="Santos A.J."/>
        </authorList>
    </citation>
    <scope>NUCLEOTIDE SEQUENCE</scope>
    <source>
        <tissue evidence="1">Shoot tissue taken approximately 20 cm above the soil surface</tissue>
    </source>
</reference>